<evidence type="ECO:0000313" key="2">
    <source>
        <dbReference type="EMBL" id="KAA9131592.1"/>
    </source>
</evidence>
<dbReference type="PROSITE" id="PS51257">
    <property type="entry name" value="PROKAR_LIPOPROTEIN"/>
    <property type="match status" value="1"/>
</dbReference>
<dbReference type="Pfam" id="PF02643">
    <property type="entry name" value="DUF192"/>
    <property type="match status" value="1"/>
</dbReference>
<gene>
    <name evidence="2" type="ORF">F3N42_09765</name>
</gene>
<dbReference type="EMBL" id="VYXP01000005">
    <property type="protein sequence ID" value="KAA9131592.1"/>
    <property type="molecule type" value="Genomic_DNA"/>
</dbReference>
<evidence type="ECO:0000256" key="1">
    <source>
        <dbReference type="SAM" id="SignalP"/>
    </source>
</evidence>
<dbReference type="Gene3D" id="2.60.120.1140">
    <property type="entry name" value="Protein of unknown function DUF192"/>
    <property type="match status" value="1"/>
</dbReference>
<dbReference type="PANTHER" id="PTHR37953">
    <property type="entry name" value="UPF0127 PROTEIN MJ1496"/>
    <property type="match status" value="1"/>
</dbReference>
<dbReference type="InterPro" id="IPR038695">
    <property type="entry name" value="Saro_0823-like_sf"/>
</dbReference>
<keyword evidence="1" id="KW-0732">Signal</keyword>
<reference evidence="2 3" key="1">
    <citation type="submission" date="2019-09" db="EMBL/GenBank/DDBJ databases">
        <title>Wenzhouxiangella sp. Genome sequencing and assembly.</title>
        <authorList>
            <person name="Zhang R."/>
        </authorList>
    </citation>
    <scope>NUCLEOTIDE SEQUENCE [LARGE SCALE GENOMIC DNA]</scope>
    <source>
        <strain evidence="2 3">W260</strain>
    </source>
</reference>
<dbReference type="InterPro" id="IPR003795">
    <property type="entry name" value="DUF192"/>
</dbReference>
<name>A0A5N0T9H0_9GAMM</name>
<accession>A0A5N0T9H0</accession>
<dbReference type="PANTHER" id="PTHR37953:SF1">
    <property type="entry name" value="UPF0127 PROTEIN MJ1496"/>
    <property type="match status" value="1"/>
</dbReference>
<comment type="caution">
    <text evidence="2">The sequence shown here is derived from an EMBL/GenBank/DDBJ whole genome shotgun (WGS) entry which is preliminary data.</text>
</comment>
<proteinExistence type="predicted"/>
<dbReference type="Proteomes" id="UP000325372">
    <property type="component" value="Unassembled WGS sequence"/>
</dbReference>
<dbReference type="AlphaFoldDB" id="A0A5N0T9H0"/>
<organism evidence="2 3">
    <name type="scientific">Marinihelvus fidelis</name>
    <dbReference type="NCBI Taxonomy" id="2613842"/>
    <lineage>
        <taxon>Bacteria</taxon>
        <taxon>Pseudomonadati</taxon>
        <taxon>Pseudomonadota</taxon>
        <taxon>Gammaproteobacteria</taxon>
        <taxon>Chromatiales</taxon>
        <taxon>Wenzhouxiangellaceae</taxon>
        <taxon>Marinihelvus</taxon>
    </lineage>
</organism>
<keyword evidence="3" id="KW-1185">Reference proteome</keyword>
<feature type="chain" id="PRO_5024396006" evidence="1">
    <location>
        <begin position="24"/>
        <end position="151"/>
    </location>
</feature>
<dbReference type="RefSeq" id="WP_150864241.1">
    <property type="nucleotide sequence ID" value="NZ_VYXP01000005.1"/>
</dbReference>
<sequence length="151" mass="16822">MAYRPWQSLLIVVLAAWTLAACASQPVHTVELNGERFEVELALDRESQMRGLMFRDEMADNHGMLFIFPGEAPRSFWMRNTRIPLDIFYFDAELALVSVAENARPCVVQDCPGYPSTGPAQYVLELNAGKARALGAKPGDVLVLHFDPQSP</sequence>
<protein>
    <submittedName>
        <fullName evidence="2">DUF192 domain-containing protein</fullName>
    </submittedName>
</protein>
<feature type="signal peptide" evidence="1">
    <location>
        <begin position="1"/>
        <end position="23"/>
    </location>
</feature>
<evidence type="ECO:0000313" key="3">
    <source>
        <dbReference type="Proteomes" id="UP000325372"/>
    </source>
</evidence>